<keyword evidence="3" id="KW-1185">Reference proteome</keyword>
<reference evidence="2" key="1">
    <citation type="submission" date="2018-12" db="EMBL/GenBank/DDBJ databases">
        <authorList>
            <person name="Syme R.A."/>
            <person name="Farfan-Caceres L."/>
            <person name="Lichtenzveig J."/>
        </authorList>
    </citation>
    <scope>NUCLEOTIDE SEQUENCE</scope>
    <source>
        <strain evidence="2">Al4</strain>
    </source>
</reference>
<gene>
    <name evidence="2" type="ORF">EKO04_003392</name>
</gene>
<organism evidence="2 3">
    <name type="scientific">Ascochyta lentis</name>
    <dbReference type="NCBI Taxonomy" id="205686"/>
    <lineage>
        <taxon>Eukaryota</taxon>
        <taxon>Fungi</taxon>
        <taxon>Dikarya</taxon>
        <taxon>Ascomycota</taxon>
        <taxon>Pezizomycotina</taxon>
        <taxon>Dothideomycetes</taxon>
        <taxon>Pleosporomycetidae</taxon>
        <taxon>Pleosporales</taxon>
        <taxon>Pleosporineae</taxon>
        <taxon>Didymellaceae</taxon>
        <taxon>Ascochyta</taxon>
    </lineage>
</organism>
<evidence type="ECO:0000313" key="3">
    <source>
        <dbReference type="Proteomes" id="UP000651452"/>
    </source>
</evidence>
<proteinExistence type="predicted"/>
<comment type="caution">
    <text evidence="2">The sequence shown here is derived from an EMBL/GenBank/DDBJ whole genome shotgun (WGS) entry which is preliminary data.</text>
</comment>
<dbReference type="AlphaFoldDB" id="A0A8H7J5J5"/>
<evidence type="ECO:0000313" key="2">
    <source>
        <dbReference type="EMBL" id="KAF9698505.1"/>
    </source>
</evidence>
<name>A0A8H7J5J5_9PLEO</name>
<keyword evidence="1" id="KW-0175">Coiled coil</keyword>
<protein>
    <submittedName>
        <fullName evidence="2">Uncharacterized protein</fullName>
    </submittedName>
</protein>
<dbReference type="EMBL" id="RZGK01000006">
    <property type="protein sequence ID" value="KAF9698505.1"/>
    <property type="molecule type" value="Genomic_DNA"/>
</dbReference>
<evidence type="ECO:0000256" key="1">
    <source>
        <dbReference type="SAM" id="Coils"/>
    </source>
</evidence>
<reference evidence="2" key="2">
    <citation type="submission" date="2020-09" db="EMBL/GenBank/DDBJ databases">
        <title>Reference genome assembly for Australian Ascochyta lentis isolate Al4.</title>
        <authorList>
            <person name="Lee R.C."/>
            <person name="Farfan-Caceres L.M."/>
            <person name="Debler J.W."/>
            <person name="Williams A.H."/>
            <person name="Henares B.M."/>
        </authorList>
    </citation>
    <scope>NUCLEOTIDE SEQUENCE</scope>
    <source>
        <strain evidence="2">Al4</strain>
    </source>
</reference>
<dbReference type="Proteomes" id="UP000651452">
    <property type="component" value="Unassembled WGS sequence"/>
</dbReference>
<feature type="coiled-coil region" evidence="1">
    <location>
        <begin position="70"/>
        <end position="124"/>
    </location>
</feature>
<accession>A0A8H7J5J5</accession>
<sequence>MPSKRYKQDYLGPDYDPYHDETTALPTHPLHLQIQHLSASNTAKNMTIDNLRSQLSAFQQRRTIVHKVVYVRSEQEVEQERELVERLSEIARLVREVDRYEVVVKGLERQLVVEREGLEEAVEREREGRRRGEVVCEGLLERVRVLEERLGKVGRCEGRLKKLLEALSEFVEAGDE</sequence>